<evidence type="ECO:0000313" key="1">
    <source>
        <dbReference type="EMBL" id="SEK42427.1"/>
    </source>
</evidence>
<dbReference type="AlphaFoldDB" id="A0A1H7GY42"/>
<reference evidence="1 2" key="1">
    <citation type="submission" date="2016-10" db="EMBL/GenBank/DDBJ databases">
        <authorList>
            <person name="de Groot N.N."/>
        </authorList>
    </citation>
    <scope>NUCLEOTIDE SEQUENCE [LARGE SCALE GENOMIC DNA]</scope>
    <source>
        <strain evidence="1 2">KH2T6</strain>
    </source>
</reference>
<gene>
    <name evidence="1" type="ORF">SAMN05216469_102297</name>
</gene>
<proteinExistence type="predicted"/>
<dbReference type="RefSeq" id="WP_074829727.1">
    <property type="nucleotide sequence ID" value="NZ_FOAT01000002.1"/>
</dbReference>
<dbReference type="EMBL" id="FOAT01000002">
    <property type="protein sequence ID" value="SEK42427.1"/>
    <property type="molecule type" value="Genomic_DNA"/>
</dbReference>
<accession>A0A1H7GY42</accession>
<sequence>MFSVDEVIYNMHHFEEENFERFDELYDDVRSGNFTAEKDAVKRLCSTFETEFTQIHPQQYHKAVSMTFMIAEKMGKEEGFRQLAEGLCRLGEDKGSYVHEYISMLFYSYKKADLEIFRENLDRQEQNENVWKQIEKLCAQDNERLRAAKEVFGTKER</sequence>
<organism evidence="1 2">
    <name type="scientific">Ruminococcus albus</name>
    <dbReference type="NCBI Taxonomy" id="1264"/>
    <lineage>
        <taxon>Bacteria</taxon>
        <taxon>Bacillati</taxon>
        <taxon>Bacillota</taxon>
        <taxon>Clostridia</taxon>
        <taxon>Eubacteriales</taxon>
        <taxon>Oscillospiraceae</taxon>
        <taxon>Ruminococcus</taxon>
    </lineage>
</organism>
<evidence type="ECO:0008006" key="3">
    <source>
        <dbReference type="Google" id="ProtNLM"/>
    </source>
</evidence>
<dbReference type="Proteomes" id="UP000186015">
    <property type="component" value="Unassembled WGS sequence"/>
</dbReference>
<evidence type="ECO:0000313" key="2">
    <source>
        <dbReference type="Proteomes" id="UP000186015"/>
    </source>
</evidence>
<protein>
    <recommendedName>
        <fullName evidence="3">Immunity protein 30</fullName>
    </recommendedName>
</protein>
<name>A0A1H7GY42_RUMAL</name>